<dbReference type="OrthoDB" id="6419732at2759"/>
<feature type="region of interest" description="Disordered" evidence="7">
    <location>
        <begin position="24"/>
        <end position="48"/>
    </location>
</feature>
<dbReference type="SUPFAM" id="SSF57501">
    <property type="entry name" value="Cystine-knot cytokines"/>
    <property type="match status" value="1"/>
</dbReference>
<evidence type="ECO:0000256" key="3">
    <source>
        <dbReference type="ARBA" id="ARBA00022525"/>
    </source>
</evidence>
<organism evidence="10 11">
    <name type="scientific">Nephila pilipes</name>
    <name type="common">Giant wood spider</name>
    <name type="synonym">Nephila maculata</name>
    <dbReference type="NCBI Taxonomy" id="299642"/>
    <lineage>
        <taxon>Eukaryota</taxon>
        <taxon>Metazoa</taxon>
        <taxon>Ecdysozoa</taxon>
        <taxon>Arthropoda</taxon>
        <taxon>Chelicerata</taxon>
        <taxon>Arachnida</taxon>
        <taxon>Araneae</taxon>
        <taxon>Araneomorphae</taxon>
        <taxon>Entelegynae</taxon>
        <taxon>Araneoidea</taxon>
        <taxon>Nephilidae</taxon>
        <taxon>Nephila</taxon>
    </lineage>
</organism>
<feature type="compositionally biased region" description="Polar residues" evidence="7">
    <location>
        <begin position="33"/>
        <end position="45"/>
    </location>
</feature>
<dbReference type="Pfam" id="PF00019">
    <property type="entry name" value="TGF_beta"/>
    <property type="match status" value="1"/>
</dbReference>
<gene>
    <name evidence="10" type="primary">AVEN_677_1</name>
    <name evidence="10" type="ORF">NPIL_445431</name>
</gene>
<keyword evidence="4 6" id="KW-0339">Growth factor</keyword>
<evidence type="ECO:0000313" key="10">
    <source>
        <dbReference type="EMBL" id="GFT96506.1"/>
    </source>
</evidence>
<comment type="similarity">
    <text evidence="2 6">Belongs to the TGF-beta family.</text>
</comment>
<proteinExistence type="inferred from homology"/>
<dbReference type="PROSITE" id="PS51362">
    <property type="entry name" value="TGF_BETA_2"/>
    <property type="match status" value="1"/>
</dbReference>
<dbReference type="InterPro" id="IPR029034">
    <property type="entry name" value="Cystine-knot_cytokine"/>
</dbReference>
<keyword evidence="5" id="KW-1015">Disulfide bond</keyword>
<dbReference type="GO" id="GO:0008083">
    <property type="term" value="F:growth factor activity"/>
    <property type="evidence" value="ECO:0007669"/>
    <property type="project" value="UniProtKB-KW"/>
</dbReference>
<evidence type="ECO:0000256" key="8">
    <source>
        <dbReference type="SAM" id="SignalP"/>
    </source>
</evidence>
<reference evidence="10" key="1">
    <citation type="submission" date="2020-08" db="EMBL/GenBank/DDBJ databases">
        <title>Multicomponent nature underlies the extraordinary mechanical properties of spider dragline silk.</title>
        <authorList>
            <person name="Kono N."/>
            <person name="Nakamura H."/>
            <person name="Mori M."/>
            <person name="Yoshida Y."/>
            <person name="Ohtoshi R."/>
            <person name="Malay A.D."/>
            <person name="Moran D.A.P."/>
            <person name="Tomita M."/>
            <person name="Numata K."/>
            <person name="Arakawa K."/>
        </authorList>
    </citation>
    <scope>NUCLEOTIDE SEQUENCE</scope>
</reference>
<feature type="chain" id="PRO_5036504002" evidence="8">
    <location>
        <begin position="24"/>
        <end position="352"/>
    </location>
</feature>
<evidence type="ECO:0000256" key="6">
    <source>
        <dbReference type="RuleBase" id="RU000354"/>
    </source>
</evidence>
<name>A0A8X6PYI9_NEPPI</name>
<comment type="caution">
    <text evidence="10">The sequence shown here is derived from an EMBL/GenBank/DDBJ whole genome shotgun (WGS) entry which is preliminary data.</text>
</comment>
<accession>A0A8X6PYI9</accession>
<dbReference type="Gene3D" id="2.60.120.970">
    <property type="match status" value="1"/>
</dbReference>
<evidence type="ECO:0000256" key="2">
    <source>
        <dbReference type="ARBA" id="ARBA00006656"/>
    </source>
</evidence>
<keyword evidence="8" id="KW-0732">Signal</keyword>
<dbReference type="InterPro" id="IPR015615">
    <property type="entry name" value="TGF-beta-rel"/>
</dbReference>
<evidence type="ECO:0000259" key="9">
    <source>
        <dbReference type="PROSITE" id="PS51362"/>
    </source>
</evidence>
<keyword evidence="11" id="KW-1185">Reference proteome</keyword>
<dbReference type="Gene3D" id="2.10.90.10">
    <property type="entry name" value="Cystine-knot cytokines"/>
    <property type="match status" value="1"/>
</dbReference>
<dbReference type="GO" id="GO:0005125">
    <property type="term" value="F:cytokine activity"/>
    <property type="evidence" value="ECO:0007669"/>
    <property type="project" value="TreeGrafter"/>
</dbReference>
<dbReference type="PANTHER" id="PTHR11848">
    <property type="entry name" value="TGF-BETA FAMILY"/>
    <property type="match status" value="1"/>
</dbReference>
<protein>
    <submittedName>
        <fullName evidence="10">TGF_BETA_2 domain-containing protein</fullName>
    </submittedName>
</protein>
<dbReference type="Proteomes" id="UP000887013">
    <property type="component" value="Unassembled WGS sequence"/>
</dbReference>
<sequence>MTSQANLIFASGLLLLLSTGVGSLPEGNEESSSDPNSPKTGQSESLENRKHIIDDLKSKILSNLKMTEAPTENFTTPRLSSKIIQWLRKTEMEVSRSEPKENMIVRPTNKNLTCLKGKETFCRKFDFDIASDLESIISVHVYFNKLYQHERLTLSIYASSELENDFLVKLREDVSKKENESSWVSFELPFMLTFKVRNNSLFCSMEIEGSEVSAEGEQSPLLVITKHTKISERKKREAESSNENCTCCAQTHHITVEDIGWQNWVFSPTEFNIRVCTGKCDEHLSYFTANYQRIIHAIYKINKTFPKPSCNTYGPICKGDKYSSVRMLYLGKDGTLYDQVISDMIIETCKCK</sequence>
<evidence type="ECO:0000313" key="11">
    <source>
        <dbReference type="Proteomes" id="UP000887013"/>
    </source>
</evidence>
<keyword evidence="3" id="KW-0964">Secreted</keyword>
<comment type="subcellular location">
    <subcellularLocation>
        <location evidence="1">Secreted</location>
    </subcellularLocation>
</comment>
<dbReference type="GO" id="GO:0005615">
    <property type="term" value="C:extracellular space"/>
    <property type="evidence" value="ECO:0007669"/>
    <property type="project" value="TreeGrafter"/>
</dbReference>
<dbReference type="InterPro" id="IPR001839">
    <property type="entry name" value="TGF-b_C"/>
</dbReference>
<dbReference type="AlphaFoldDB" id="A0A8X6PYI9"/>
<feature type="signal peptide" evidence="8">
    <location>
        <begin position="1"/>
        <end position="23"/>
    </location>
</feature>
<evidence type="ECO:0000256" key="7">
    <source>
        <dbReference type="SAM" id="MobiDB-lite"/>
    </source>
</evidence>
<dbReference type="EMBL" id="BMAW01075380">
    <property type="protein sequence ID" value="GFT96506.1"/>
    <property type="molecule type" value="Genomic_DNA"/>
</dbReference>
<evidence type="ECO:0000256" key="5">
    <source>
        <dbReference type="ARBA" id="ARBA00023157"/>
    </source>
</evidence>
<evidence type="ECO:0000256" key="1">
    <source>
        <dbReference type="ARBA" id="ARBA00004613"/>
    </source>
</evidence>
<dbReference type="PROSITE" id="PS00250">
    <property type="entry name" value="TGF_BETA_1"/>
    <property type="match status" value="1"/>
</dbReference>
<dbReference type="SMART" id="SM00204">
    <property type="entry name" value="TGFB"/>
    <property type="match status" value="1"/>
</dbReference>
<dbReference type="PANTHER" id="PTHR11848:SF302">
    <property type="entry name" value="TGF-BETA FAMILY PROFILE DOMAIN-CONTAINING PROTEIN"/>
    <property type="match status" value="1"/>
</dbReference>
<evidence type="ECO:0000256" key="4">
    <source>
        <dbReference type="ARBA" id="ARBA00023030"/>
    </source>
</evidence>
<feature type="domain" description="TGF-beta family profile" evidence="9">
    <location>
        <begin position="233"/>
        <end position="352"/>
    </location>
</feature>
<dbReference type="InterPro" id="IPR017948">
    <property type="entry name" value="TGFb_CS"/>
</dbReference>